<dbReference type="KEGG" id="cgn:OK18_07980"/>
<name>A0A0G3M144_CHRGL</name>
<reference evidence="1 2" key="1">
    <citation type="submission" date="2014-11" db="EMBL/GenBank/DDBJ databases">
        <authorList>
            <person name="Park G.-S."/>
            <person name="Hong S.-J."/>
            <person name="Jung B.K."/>
            <person name="Khan A.R."/>
            <person name="Kwak Y."/>
            <person name="Shin J.-H."/>
        </authorList>
    </citation>
    <scope>NUCLEOTIDE SEQUENCE [LARGE SCALE GENOMIC DNA]</scope>
    <source>
        <strain evidence="1 2">DSM 27622</strain>
    </source>
</reference>
<accession>A0A0G3M144</accession>
<dbReference type="EMBL" id="CP009928">
    <property type="protein sequence ID" value="AKK72574.1"/>
    <property type="molecule type" value="Genomic_DNA"/>
</dbReference>
<evidence type="ECO:0000313" key="1">
    <source>
        <dbReference type="EMBL" id="AKK72574.1"/>
    </source>
</evidence>
<dbReference type="Proteomes" id="UP000035213">
    <property type="component" value="Chromosome"/>
</dbReference>
<gene>
    <name evidence="1" type="ORF">OK18_07980</name>
</gene>
<organism evidence="1 2">
    <name type="scientific">Chryseobacterium gallinarum</name>
    <dbReference type="NCBI Taxonomy" id="1324352"/>
    <lineage>
        <taxon>Bacteria</taxon>
        <taxon>Pseudomonadati</taxon>
        <taxon>Bacteroidota</taxon>
        <taxon>Flavobacteriia</taxon>
        <taxon>Flavobacteriales</taxon>
        <taxon>Weeksellaceae</taxon>
        <taxon>Chryseobacterium group</taxon>
        <taxon>Chryseobacterium</taxon>
    </lineage>
</organism>
<evidence type="ECO:0000313" key="2">
    <source>
        <dbReference type="Proteomes" id="UP000035213"/>
    </source>
</evidence>
<sequence>MKSIKKTLNLKKETLIKLQEKQMKALAGAGDMSNSEYNELALLDNSCCKRSCNVAGIEIGLELLDESCCKRTCNR</sequence>
<dbReference type="PATRIC" id="fig|1324352.5.peg.1673"/>
<dbReference type="STRING" id="1324352.OK18_07980"/>
<dbReference type="InterPro" id="IPR058238">
    <property type="entry name" value="Lant_leader_dom"/>
</dbReference>
<dbReference type="NCBIfam" id="NF038153">
    <property type="entry name" value="lant_leader_L1a"/>
    <property type="match status" value="1"/>
</dbReference>
<proteinExistence type="predicted"/>
<dbReference type="AlphaFoldDB" id="A0A0G3M144"/>
<dbReference type="RefSeq" id="WP_053327668.1">
    <property type="nucleotide sequence ID" value="NZ_CP009928.1"/>
</dbReference>
<protein>
    <submittedName>
        <fullName evidence="1">Uncharacterized protein</fullName>
    </submittedName>
</protein>